<evidence type="ECO:0000313" key="2">
    <source>
        <dbReference type="Proteomes" id="UP000070700"/>
    </source>
</evidence>
<accession>A0A194WUF3</accession>
<dbReference type="AlphaFoldDB" id="A0A194WUF3"/>
<organism evidence="1 2">
    <name type="scientific">Mollisia scopiformis</name>
    <name type="common">Conifer needle endophyte fungus</name>
    <name type="synonym">Phialocephala scopiformis</name>
    <dbReference type="NCBI Taxonomy" id="149040"/>
    <lineage>
        <taxon>Eukaryota</taxon>
        <taxon>Fungi</taxon>
        <taxon>Dikarya</taxon>
        <taxon>Ascomycota</taxon>
        <taxon>Pezizomycotina</taxon>
        <taxon>Leotiomycetes</taxon>
        <taxon>Helotiales</taxon>
        <taxon>Mollisiaceae</taxon>
        <taxon>Mollisia</taxon>
    </lineage>
</organism>
<dbReference type="RefSeq" id="XP_018065597.1">
    <property type="nucleotide sequence ID" value="XM_018213450.1"/>
</dbReference>
<evidence type="ECO:0000313" key="1">
    <source>
        <dbReference type="EMBL" id="KUJ11242.1"/>
    </source>
</evidence>
<protein>
    <submittedName>
        <fullName evidence="1">Uncharacterized protein</fullName>
    </submittedName>
</protein>
<dbReference type="GeneID" id="28823176"/>
<proteinExistence type="predicted"/>
<dbReference type="InParanoid" id="A0A194WUF3"/>
<dbReference type="Proteomes" id="UP000070700">
    <property type="component" value="Unassembled WGS sequence"/>
</dbReference>
<gene>
    <name evidence="1" type="ORF">LY89DRAFT_674577</name>
</gene>
<reference evidence="1 2" key="1">
    <citation type="submission" date="2015-10" db="EMBL/GenBank/DDBJ databases">
        <title>Full genome of DAOMC 229536 Phialocephala scopiformis, a fungal endophyte of spruce producing the potent anti-insectan compound rugulosin.</title>
        <authorList>
            <consortium name="DOE Joint Genome Institute"/>
            <person name="Walker A.K."/>
            <person name="Frasz S.L."/>
            <person name="Seifert K.A."/>
            <person name="Miller J.D."/>
            <person name="Mondo S.J."/>
            <person name="Labutti K."/>
            <person name="Lipzen A."/>
            <person name="Dockter R."/>
            <person name="Kennedy M."/>
            <person name="Grigoriev I.V."/>
            <person name="Spatafora J.W."/>
        </authorList>
    </citation>
    <scope>NUCLEOTIDE SEQUENCE [LARGE SCALE GENOMIC DNA]</scope>
    <source>
        <strain evidence="1 2">CBS 120377</strain>
    </source>
</reference>
<name>A0A194WUF3_MOLSC</name>
<dbReference type="EMBL" id="KQ947427">
    <property type="protein sequence ID" value="KUJ11242.1"/>
    <property type="molecule type" value="Genomic_DNA"/>
</dbReference>
<keyword evidence="2" id="KW-1185">Reference proteome</keyword>
<dbReference type="KEGG" id="psco:LY89DRAFT_674577"/>
<dbReference type="OrthoDB" id="10042947at2759"/>
<sequence length="113" mass="11949">MPTLAALTIYAFGLTAFAAGIMHLLSPSSATASLGLPDSCMPATNGNSLAAIAMGIYYTLAAYQENRTFFYLTVPMRMLTSTVFWSQGGNWKMASIWEGGGATITALALYFGS</sequence>